<name>A0ABT6TUP9_9GAMM</name>
<evidence type="ECO:0000313" key="2">
    <source>
        <dbReference type="Proteomes" id="UP001156974"/>
    </source>
</evidence>
<reference evidence="1 2" key="1">
    <citation type="submission" date="2022-02" db="EMBL/GenBank/DDBJ databases">
        <title>Genome analysis of Beneficial Microorganisms for Coral consortium from Pocillopora damicornis.</title>
        <authorList>
            <person name="Rosado P.M."/>
            <person name="Cardoso P.M."/>
            <person name="Rosado J.G."/>
            <person name="Schultz J."/>
            <person name="Rocha U."/>
            <person name="Costa T.K."/>
            <person name="Peixoto R.S."/>
        </authorList>
    </citation>
    <scope>NUCLEOTIDE SEQUENCE [LARGE SCALE GENOMIC DNA]</scope>
    <source>
        <strain evidence="1 2">BMC5</strain>
    </source>
</reference>
<comment type="caution">
    <text evidence="1">The sequence shown here is derived from an EMBL/GenBank/DDBJ whole genome shotgun (WGS) entry which is preliminary data.</text>
</comment>
<dbReference type="Proteomes" id="UP001156974">
    <property type="component" value="Unassembled WGS sequence"/>
</dbReference>
<evidence type="ECO:0000313" key="1">
    <source>
        <dbReference type="EMBL" id="MDI4667634.1"/>
    </source>
</evidence>
<protein>
    <submittedName>
        <fullName evidence="1">Uncharacterized protein</fullName>
    </submittedName>
</protein>
<dbReference type="RefSeq" id="WP_175082106.1">
    <property type="nucleotide sequence ID" value="NZ_JAKUMG010000001.1"/>
</dbReference>
<dbReference type="EMBL" id="JAKUMG010000001">
    <property type="protein sequence ID" value="MDI4667634.1"/>
    <property type="molecule type" value="Genomic_DNA"/>
</dbReference>
<accession>A0ABT6TUP9</accession>
<proteinExistence type="predicted"/>
<keyword evidence="2" id="KW-1185">Reference proteome</keyword>
<gene>
    <name evidence="1" type="ORF">MKZ47_00710</name>
</gene>
<organism evidence="1 2">
    <name type="scientific">Pseudoalteromonas shioyasakiensis</name>
    <dbReference type="NCBI Taxonomy" id="1190813"/>
    <lineage>
        <taxon>Bacteria</taxon>
        <taxon>Pseudomonadati</taxon>
        <taxon>Pseudomonadota</taxon>
        <taxon>Gammaproteobacteria</taxon>
        <taxon>Alteromonadales</taxon>
        <taxon>Pseudoalteromonadaceae</taxon>
        <taxon>Pseudoalteromonas</taxon>
    </lineage>
</organism>
<sequence>MHLNEITTNAHEITNNFISEQIQITGSKKKALKILEEEQKDFLKWMRNKYFENPSIPKTTLPNSDELKRVVKESNRMTEANKEKIEDLEDSDFYGMLPQLLTNLGLHDIANEVLFRQLKQEIKPLLTVKIEKLQGEVQKEEAVKDKARKNGRSGGRIKAEKNQGIVNCALNEYVSNYSTSNLSRSHIAKIIKNKVNNFIKSRADLRSVVPEFSEESEAILKWISNYSHFIKNNEWKPKTPQAVKNFYYSQQLKKSEPSC</sequence>